<dbReference type="PROSITE" id="PS51318">
    <property type="entry name" value="TAT"/>
    <property type="match status" value="1"/>
</dbReference>
<dbReference type="RefSeq" id="WP_165230240.1">
    <property type="nucleotide sequence ID" value="NZ_JAAKZV010000003.1"/>
</dbReference>
<proteinExistence type="predicted"/>
<sequence length="80" mass="7932">MSARPSRRGFLGAAAALGTAAALPVICSGPSYAAGAELPVVTNRRHPAAHFAPGTESEPGAEPLNASVACGLHGRREGIG</sequence>
<organism evidence="2 3">
    <name type="scientific">Streptomyces coryli</name>
    <dbReference type="NCBI Taxonomy" id="1128680"/>
    <lineage>
        <taxon>Bacteria</taxon>
        <taxon>Bacillati</taxon>
        <taxon>Actinomycetota</taxon>
        <taxon>Actinomycetes</taxon>
        <taxon>Kitasatosporales</taxon>
        <taxon>Streptomycetaceae</taxon>
        <taxon>Streptomyces</taxon>
    </lineage>
</organism>
<name>A0A6G4TS40_9ACTN</name>
<gene>
    <name evidence="2" type="ORF">G5C51_01610</name>
</gene>
<keyword evidence="3" id="KW-1185">Reference proteome</keyword>
<feature type="chain" id="PRO_5026169478" evidence="1">
    <location>
        <begin position="34"/>
        <end position="80"/>
    </location>
</feature>
<dbReference type="Proteomes" id="UP000481583">
    <property type="component" value="Unassembled WGS sequence"/>
</dbReference>
<evidence type="ECO:0000313" key="3">
    <source>
        <dbReference type="Proteomes" id="UP000481583"/>
    </source>
</evidence>
<evidence type="ECO:0000256" key="1">
    <source>
        <dbReference type="SAM" id="SignalP"/>
    </source>
</evidence>
<feature type="signal peptide" evidence="1">
    <location>
        <begin position="1"/>
        <end position="33"/>
    </location>
</feature>
<accession>A0A6G4TS40</accession>
<evidence type="ECO:0000313" key="2">
    <source>
        <dbReference type="EMBL" id="NGN62602.1"/>
    </source>
</evidence>
<reference evidence="2 3" key="1">
    <citation type="submission" date="2020-02" db="EMBL/GenBank/DDBJ databases">
        <title>Whole-genome analyses of novel actinobacteria.</title>
        <authorList>
            <person name="Sahin N."/>
        </authorList>
    </citation>
    <scope>NUCLEOTIDE SEQUENCE [LARGE SCALE GENOMIC DNA]</scope>
    <source>
        <strain evidence="2 3">A7024</strain>
    </source>
</reference>
<comment type="caution">
    <text evidence="2">The sequence shown here is derived from an EMBL/GenBank/DDBJ whole genome shotgun (WGS) entry which is preliminary data.</text>
</comment>
<dbReference type="EMBL" id="JAAKZV010000003">
    <property type="protein sequence ID" value="NGN62602.1"/>
    <property type="molecule type" value="Genomic_DNA"/>
</dbReference>
<dbReference type="InterPro" id="IPR019546">
    <property type="entry name" value="TAT_signal_bac_arc"/>
</dbReference>
<dbReference type="NCBIfam" id="TIGR01409">
    <property type="entry name" value="TAT_signal_seq"/>
    <property type="match status" value="1"/>
</dbReference>
<keyword evidence="1" id="KW-0732">Signal</keyword>
<dbReference type="AlphaFoldDB" id="A0A6G4TS40"/>
<protein>
    <submittedName>
        <fullName evidence="2">Twin-arginine translocation signal domain-containing protein</fullName>
    </submittedName>
</protein>
<dbReference type="InterPro" id="IPR006311">
    <property type="entry name" value="TAT_signal"/>
</dbReference>